<organism evidence="1 2">
    <name type="scientific">Clostridium frigoris</name>
    <dbReference type="NCBI Taxonomy" id="205327"/>
    <lineage>
        <taxon>Bacteria</taxon>
        <taxon>Bacillati</taxon>
        <taxon>Bacillota</taxon>
        <taxon>Clostridia</taxon>
        <taxon>Eubacteriales</taxon>
        <taxon>Clostridiaceae</taxon>
        <taxon>Clostridium</taxon>
    </lineage>
</organism>
<comment type="caution">
    <text evidence="1">The sequence shown here is derived from an EMBL/GenBank/DDBJ whole genome shotgun (WGS) entry which is preliminary data.</text>
</comment>
<sequence>MKIKKNLSILVLALIIILSGMMGTFVYAYKYTTSHATISHSFPQGGNGKMQQGNLDKKVVQDLKVILRIKVVLNLTKILQVEVPRNKKLSSGGYLWIRIKNY</sequence>
<keyword evidence="2" id="KW-1185">Reference proteome</keyword>
<dbReference type="Proteomes" id="UP000776252">
    <property type="component" value="Unassembled WGS sequence"/>
</dbReference>
<dbReference type="RefSeq" id="WP_216145543.1">
    <property type="nucleotide sequence ID" value="NZ_JAHLDV010000002.1"/>
</dbReference>
<gene>
    <name evidence="1" type="ORF">KPL37_01755</name>
</gene>
<evidence type="ECO:0000313" key="1">
    <source>
        <dbReference type="EMBL" id="MBU3158496.1"/>
    </source>
</evidence>
<evidence type="ECO:0000313" key="2">
    <source>
        <dbReference type="Proteomes" id="UP000776252"/>
    </source>
</evidence>
<protein>
    <submittedName>
        <fullName evidence="1">Uncharacterized protein</fullName>
    </submittedName>
</protein>
<reference evidence="1 2" key="1">
    <citation type="submission" date="2021-06" db="EMBL/GenBank/DDBJ databases">
        <title>Clostridia strains as spoilage organisms.</title>
        <authorList>
            <person name="Wambui J."/>
            <person name="Stephan R."/>
            <person name="Stevens M.J.A."/>
        </authorList>
    </citation>
    <scope>NUCLEOTIDE SEQUENCE [LARGE SCALE GENOMIC DNA]</scope>
    <source>
        <strain evidence="1 2">DSM 14204</strain>
    </source>
</reference>
<accession>A0ABS6BNJ1</accession>
<name>A0ABS6BNJ1_9CLOT</name>
<dbReference type="EMBL" id="JAHLDV010000002">
    <property type="protein sequence ID" value="MBU3158496.1"/>
    <property type="molecule type" value="Genomic_DNA"/>
</dbReference>
<proteinExistence type="predicted"/>